<evidence type="ECO:0000313" key="2">
    <source>
        <dbReference type="Proteomes" id="UP000400849"/>
    </source>
</evidence>
<dbReference type="KEGG" id="vg:77924284"/>
<dbReference type="GeneID" id="77924284"/>
<organism evidence="1 2">
    <name type="scientific">Gordonia phage Sixama</name>
    <dbReference type="NCBI Taxonomy" id="2653271"/>
    <lineage>
        <taxon>Viruses</taxon>
        <taxon>Duplodnaviria</taxon>
        <taxon>Heunggongvirae</taxon>
        <taxon>Uroviricota</taxon>
        <taxon>Caudoviricetes</taxon>
        <taxon>Sixamavirus</taxon>
        <taxon>Sixamavirus sixama</taxon>
    </lineage>
</organism>
<protein>
    <submittedName>
        <fullName evidence="1">Uncharacterized protein</fullName>
    </submittedName>
</protein>
<gene>
    <name evidence="1" type="primary">116</name>
    <name evidence="1" type="ORF">SEA_SIXAMA_116</name>
</gene>
<dbReference type="RefSeq" id="YP_010648825.1">
    <property type="nucleotide sequence ID" value="NC_070762.1"/>
</dbReference>
<accession>A0A5Q2F752</accession>
<evidence type="ECO:0000313" key="1">
    <source>
        <dbReference type="EMBL" id="QGF20295.1"/>
    </source>
</evidence>
<sequence length="263" mass="30680">MVDKTWVDLRKIPYVSDFLVRDVEVQYPYSDTRLKPPPMNRFSHPEATALHYESTRIRRDKWEFRVVNAAATAAGPYYVYEQIDCDVRLKDGEYEVTQQPEFQRTVVETDVVETFRKFMRLYETSMQERSLRIDNATSTPVYELTAAASPFFYPLNKTNVKYLIGKEGKNHAVWLHKQMLEYWTEFAVTVENEDTARLIRDEDAMPMTLYSSDYKEKRIVENSIIWRMLNTLASATSSEGIAKTYPSAEPLKPQQVGLNLSIK</sequence>
<proteinExistence type="predicted"/>
<name>A0A5Q2F752_9CAUD</name>
<dbReference type="EMBL" id="MN484601">
    <property type="protein sequence ID" value="QGF20295.1"/>
    <property type="molecule type" value="Genomic_DNA"/>
</dbReference>
<keyword evidence="2" id="KW-1185">Reference proteome</keyword>
<dbReference type="Proteomes" id="UP000400849">
    <property type="component" value="Segment"/>
</dbReference>
<reference evidence="1 2" key="1">
    <citation type="submission" date="2019-09" db="EMBL/GenBank/DDBJ databases">
        <authorList>
            <person name="Christie C.A."/>
            <person name="Diallo A.S."/>
            <person name="Dixon Z."/>
            <person name="McIntosh P.M."/>
            <person name="Murthy K.H."/>
            <person name="Rosen M.G."/>
            <person name="Simpson L.M."/>
            <person name="Koustas K."/>
            <person name="Fogarty M.P."/>
            <person name="Molloy S.D."/>
            <person name="Garlena R.A."/>
            <person name="Russell D.A."/>
            <person name="Pope W.H."/>
            <person name="Jacobs-Sera D."/>
            <person name="Hatfull G.F."/>
        </authorList>
    </citation>
    <scope>NUCLEOTIDE SEQUENCE [LARGE SCALE GENOMIC DNA]</scope>
</reference>